<evidence type="ECO:0000313" key="3">
    <source>
        <dbReference type="Proteomes" id="UP000714618"/>
    </source>
</evidence>
<keyword evidence="3" id="KW-1185">Reference proteome</keyword>
<name>A0A9N8JY69_9PEZI</name>
<sequence length="287" mass="32067">MGRPRKRKIGESGQPANGSTQEASQQTSSVESSVFDSAVEFNSLADQINFPDMDLPSLDTINDNILLAASAIVPTPVQSCACLSSIYLTLENLRSMDTIDFPSSLHCLRDALHTSKLCVDCQVCPLQYLTATQNAQLLGTLLLSMSERYHKVLKAIALETTDAQETGRMKSLHISSPETPKTRHENVGGIDSNDPLVLELPPLEWRKLARRVVHAEIYGTSDTGRISFMSVLTSLEERQARWHTMEPTEDCPDPDRRRHDMHDHNNNPMCLMMAREAKKLANRFDFS</sequence>
<comment type="caution">
    <text evidence="2">The sequence shown here is derived from an EMBL/GenBank/DDBJ whole genome shotgun (WGS) entry which is preliminary data.</text>
</comment>
<dbReference type="EMBL" id="CAIJEO010000006">
    <property type="protein sequence ID" value="CAD0094465.1"/>
    <property type="molecule type" value="Genomic_DNA"/>
</dbReference>
<reference evidence="2" key="1">
    <citation type="submission" date="2020-06" db="EMBL/GenBank/DDBJ databases">
        <authorList>
            <person name="Onetto C."/>
        </authorList>
    </citation>
    <scope>NUCLEOTIDE SEQUENCE</scope>
</reference>
<protein>
    <submittedName>
        <fullName evidence="2">Uncharacterized protein</fullName>
    </submittedName>
</protein>
<evidence type="ECO:0000256" key="1">
    <source>
        <dbReference type="SAM" id="MobiDB-lite"/>
    </source>
</evidence>
<evidence type="ECO:0000313" key="2">
    <source>
        <dbReference type="EMBL" id="CAD0094465.1"/>
    </source>
</evidence>
<accession>A0A9N8JY69</accession>
<dbReference type="OrthoDB" id="4356994at2759"/>
<feature type="region of interest" description="Disordered" evidence="1">
    <location>
        <begin position="1"/>
        <end position="29"/>
    </location>
</feature>
<organism evidence="2 3">
    <name type="scientific">Aureobasidium mustum</name>
    <dbReference type="NCBI Taxonomy" id="2773714"/>
    <lineage>
        <taxon>Eukaryota</taxon>
        <taxon>Fungi</taxon>
        <taxon>Dikarya</taxon>
        <taxon>Ascomycota</taxon>
        <taxon>Pezizomycotina</taxon>
        <taxon>Dothideomycetes</taxon>
        <taxon>Dothideomycetidae</taxon>
        <taxon>Dothideales</taxon>
        <taxon>Saccotheciaceae</taxon>
        <taxon>Aureobasidium</taxon>
    </lineage>
</organism>
<dbReference type="AlphaFoldDB" id="A0A9N8JY69"/>
<feature type="compositionally biased region" description="Polar residues" evidence="1">
    <location>
        <begin position="14"/>
        <end position="29"/>
    </location>
</feature>
<dbReference type="Proteomes" id="UP000714618">
    <property type="component" value="Unassembled WGS sequence"/>
</dbReference>
<proteinExistence type="predicted"/>
<feature type="region of interest" description="Disordered" evidence="1">
    <location>
        <begin position="167"/>
        <end position="190"/>
    </location>
</feature>
<gene>
    <name evidence="2" type="ORF">AWRI4233_LOCUS4655</name>
</gene>